<feature type="transmembrane region" description="Helical" evidence="1">
    <location>
        <begin position="158"/>
        <end position="179"/>
    </location>
</feature>
<accession>A0ABR7JAR7</accession>
<evidence type="ECO:0000313" key="2">
    <source>
        <dbReference type="EMBL" id="MBC5842596.1"/>
    </source>
</evidence>
<comment type="caution">
    <text evidence="2">The sequence shown here is derived from an EMBL/GenBank/DDBJ whole genome shotgun (WGS) entry which is preliminary data.</text>
</comment>
<organism evidence="2 3">
    <name type="scientific">Flavobacterium kayseriense</name>
    <dbReference type="NCBI Taxonomy" id="2764714"/>
    <lineage>
        <taxon>Bacteria</taxon>
        <taxon>Pseudomonadati</taxon>
        <taxon>Bacteroidota</taxon>
        <taxon>Flavobacteriia</taxon>
        <taxon>Flavobacteriales</taxon>
        <taxon>Flavobacteriaceae</taxon>
        <taxon>Flavobacterium</taxon>
    </lineage>
</organism>
<sequence length="419" mass="47503">MKNERVIAVDVLRGMTVLLMIVVNNPGNWNTVYDPLLHAKWHGCTPTDLVFPTFIFVLGIAIPLALPDKKWDTDTFIKILTRSIRIICLGLFLNFFNKISILSDNEIFLLFIRLLITIIVGYVLLGNFKPQLKLALAMILLAIFLFLAYSNILSFNDVRLPGVLQRIGVVYFFASIIYLTTSIKQQITISICILIGYWALMTFIPVPLLGAANYNEGTNLSSWLDNMILQGHMYTATKTWDPEGILTTLPALATALIGIITSALFLAKEKKYNMLIWAGLLIGTGLLWSIYFPLNKALWTSSYVLYTSGIALLFLTIIHYLIEVKSLKKSFYFFLIWGCNPMIVFFLSGIIPRALGMITVVNPNKKSQNISVLQYCYQQGLVPYFTNEKNASLMYAAIFVVFWSTLLWFFAVKKIFIKV</sequence>
<reference evidence="2 3" key="1">
    <citation type="submission" date="2020-08" db="EMBL/GenBank/DDBJ databases">
        <title>Description of novel Flavobacterium F-380 isolate.</title>
        <authorList>
            <person name="Saticioglu I.B."/>
            <person name="Duman M."/>
            <person name="Altun S."/>
        </authorList>
    </citation>
    <scope>NUCLEOTIDE SEQUENCE [LARGE SCALE GENOMIC DNA]</scope>
    <source>
        <strain evidence="2 3">F-380</strain>
    </source>
</reference>
<evidence type="ECO:0000313" key="3">
    <source>
        <dbReference type="Proteomes" id="UP000629963"/>
    </source>
</evidence>
<dbReference type="PANTHER" id="PTHR31061">
    <property type="entry name" value="LD22376P"/>
    <property type="match status" value="1"/>
</dbReference>
<keyword evidence="1" id="KW-0812">Transmembrane</keyword>
<dbReference type="RefSeq" id="WP_187011089.1">
    <property type="nucleotide sequence ID" value="NZ_JACRUI010000005.1"/>
</dbReference>
<feature type="transmembrane region" description="Helical" evidence="1">
    <location>
        <begin position="79"/>
        <end position="101"/>
    </location>
</feature>
<dbReference type="PANTHER" id="PTHR31061:SF24">
    <property type="entry name" value="LD22376P"/>
    <property type="match status" value="1"/>
</dbReference>
<proteinExistence type="predicted"/>
<feature type="transmembrane region" description="Helical" evidence="1">
    <location>
        <begin position="191"/>
        <end position="214"/>
    </location>
</feature>
<feature type="transmembrane region" description="Helical" evidence="1">
    <location>
        <begin position="303"/>
        <end position="322"/>
    </location>
</feature>
<keyword evidence="3" id="KW-1185">Reference proteome</keyword>
<gene>
    <name evidence="2" type="ORF">H8R23_14375</name>
</gene>
<name>A0ABR7JAR7_9FLAO</name>
<feature type="transmembrane region" description="Helical" evidence="1">
    <location>
        <begin position="49"/>
        <end position="67"/>
    </location>
</feature>
<evidence type="ECO:0000256" key="1">
    <source>
        <dbReference type="SAM" id="Phobius"/>
    </source>
</evidence>
<feature type="transmembrane region" description="Helical" evidence="1">
    <location>
        <begin position="12"/>
        <end position="29"/>
    </location>
</feature>
<feature type="transmembrane region" description="Helical" evidence="1">
    <location>
        <begin position="331"/>
        <end position="351"/>
    </location>
</feature>
<feature type="transmembrane region" description="Helical" evidence="1">
    <location>
        <begin position="107"/>
        <end position="125"/>
    </location>
</feature>
<feature type="transmembrane region" description="Helical" evidence="1">
    <location>
        <begin position="132"/>
        <end position="152"/>
    </location>
</feature>
<keyword evidence="1" id="KW-0472">Membrane</keyword>
<feature type="transmembrane region" description="Helical" evidence="1">
    <location>
        <begin position="393"/>
        <end position="412"/>
    </location>
</feature>
<dbReference type="EMBL" id="JACRUJ010000005">
    <property type="protein sequence ID" value="MBC5842596.1"/>
    <property type="molecule type" value="Genomic_DNA"/>
</dbReference>
<feature type="transmembrane region" description="Helical" evidence="1">
    <location>
        <begin position="274"/>
        <end position="291"/>
    </location>
</feature>
<protein>
    <submittedName>
        <fullName evidence="2">DUF5009 domain-containing protein</fullName>
    </submittedName>
</protein>
<feature type="transmembrane region" description="Helical" evidence="1">
    <location>
        <begin position="245"/>
        <end position="267"/>
    </location>
</feature>
<dbReference type="Proteomes" id="UP000629963">
    <property type="component" value="Unassembled WGS sequence"/>
</dbReference>
<keyword evidence="1" id="KW-1133">Transmembrane helix</keyword>